<dbReference type="GO" id="GO:0000272">
    <property type="term" value="P:polysaccharide catabolic process"/>
    <property type="evidence" value="ECO:0007669"/>
    <property type="project" value="InterPro"/>
</dbReference>
<evidence type="ECO:0000313" key="8">
    <source>
        <dbReference type="Proteomes" id="UP000033140"/>
    </source>
</evidence>
<dbReference type="Proteomes" id="UP000033140">
    <property type="component" value="Unassembled WGS sequence"/>
</dbReference>
<dbReference type="OMA" id="PSNGWIG"/>
<dbReference type="STRING" id="698492.A0A0E9NCK0"/>
<evidence type="ECO:0000313" key="7">
    <source>
        <dbReference type="EMBL" id="GAO47564.1"/>
    </source>
</evidence>
<dbReference type="InterPro" id="IPR001547">
    <property type="entry name" value="Glyco_hydro_5"/>
</dbReference>
<dbReference type="InterPro" id="IPR017853">
    <property type="entry name" value="GH"/>
</dbReference>
<reference evidence="7 8" key="2">
    <citation type="journal article" date="2014" name="J. Gen. Appl. Microbiol.">
        <title>The early diverging ascomycetous budding yeast Saitoella complicata has three histone deacetylases belonging to the Clr6, Hos2, and Rpd3 lineages.</title>
        <authorList>
            <person name="Nishida H."/>
            <person name="Matsumoto T."/>
            <person name="Kondo S."/>
            <person name="Hamamoto M."/>
            <person name="Yoshikawa H."/>
        </authorList>
    </citation>
    <scope>NUCLEOTIDE SEQUENCE [LARGE SCALE GENOMIC DNA]</scope>
    <source>
        <strain evidence="7 8">NRRL Y-17804</strain>
    </source>
</reference>
<dbReference type="FunFam" id="3.20.20.80:FF:000174">
    <property type="entry name" value="YIR007W-like protein"/>
    <property type="match status" value="1"/>
</dbReference>
<dbReference type="Gene3D" id="3.20.20.80">
    <property type="entry name" value="Glycosidases"/>
    <property type="match status" value="2"/>
</dbReference>
<name>A0A0E9NCK0_SAICN</name>
<organism evidence="7 8">
    <name type="scientific">Saitoella complicata (strain BCRC 22490 / CBS 7301 / JCM 7358 / NBRC 10748 / NRRL Y-17804)</name>
    <dbReference type="NCBI Taxonomy" id="698492"/>
    <lineage>
        <taxon>Eukaryota</taxon>
        <taxon>Fungi</taxon>
        <taxon>Dikarya</taxon>
        <taxon>Ascomycota</taxon>
        <taxon>Taphrinomycotina</taxon>
        <taxon>Taphrinomycotina incertae sedis</taxon>
        <taxon>Saitoella</taxon>
    </lineage>
</organism>
<dbReference type="InterPro" id="IPR013780">
    <property type="entry name" value="Glyco_hydro_b"/>
</dbReference>
<dbReference type="PROSITE" id="PS00659">
    <property type="entry name" value="GLYCOSYL_HYDROL_F5"/>
    <property type="match status" value="1"/>
</dbReference>
<evidence type="ECO:0000259" key="5">
    <source>
        <dbReference type="Pfam" id="PF00150"/>
    </source>
</evidence>
<proteinExistence type="inferred from homology"/>
<evidence type="ECO:0000256" key="3">
    <source>
        <dbReference type="ARBA" id="ARBA00023295"/>
    </source>
</evidence>
<feature type="domain" description="Glycoside hydrolase family 5" evidence="5">
    <location>
        <begin position="94"/>
        <end position="276"/>
    </location>
</feature>
<dbReference type="InterPro" id="IPR018087">
    <property type="entry name" value="Glyco_hydro_5_CS"/>
</dbReference>
<evidence type="ECO:0000256" key="1">
    <source>
        <dbReference type="ARBA" id="ARBA00005641"/>
    </source>
</evidence>
<comment type="caution">
    <text evidence="7">The sequence shown here is derived from an EMBL/GenBank/DDBJ whole genome shotgun (WGS) entry which is preliminary data.</text>
</comment>
<keyword evidence="2" id="KW-0378">Hydrolase</keyword>
<reference evidence="7 8" key="3">
    <citation type="journal article" date="2015" name="Genome Announc.">
        <title>Draft Genome Sequence of the Archiascomycetous Yeast Saitoella complicata.</title>
        <authorList>
            <person name="Yamauchi K."/>
            <person name="Kondo S."/>
            <person name="Hamamoto M."/>
            <person name="Takahashi Y."/>
            <person name="Ogura Y."/>
            <person name="Hayashi T."/>
            <person name="Nishida H."/>
        </authorList>
    </citation>
    <scope>NUCLEOTIDE SEQUENCE [LARGE SCALE GENOMIC DNA]</scope>
    <source>
        <strain evidence="7 8">NRRL Y-17804</strain>
    </source>
</reference>
<dbReference type="Pfam" id="PF18564">
    <property type="entry name" value="Glyco_hydro_5_C"/>
    <property type="match status" value="1"/>
</dbReference>
<comment type="similarity">
    <text evidence="1">Belongs to the glycosyl hydrolase 5 (cellulase A) family.</text>
</comment>
<dbReference type="GO" id="GO:1904462">
    <property type="term" value="P:ergosteryl 3-beta-D-glucoside catabolic process"/>
    <property type="evidence" value="ECO:0007669"/>
    <property type="project" value="TreeGrafter"/>
</dbReference>
<dbReference type="Gene3D" id="2.60.40.1180">
    <property type="entry name" value="Golgi alpha-mannosidase II"/>
    <property type="match status" value="1"/>
</dbReference>
<evidence type="ECO:0000259" key="6">
    <source>
        <dbReference type="Pfam" id="PF18564"/>
    </source>
</evidence>
<dbReference type="GO" id="GO:0050295">
    <property type="term" value="F:steryl-beta-glucosidase activity"/>
    <property type="evidence" value="ECO:0007669"/>
    <property type="project" value="TreeGrafter"/>
</dbReference>
<dbReference type="PANTHER" id="PTHR31308">
    <property type="match status" value="1"/>
</dbReference>
<dbReference type="AlphaFoldDB" id="A0A0E9NCK0"/>
<gene>
    <name evidence="7" type="ORF">G7K_1767-t1</name>
</gene>
<dbReference type="Pfam" id="PF00150">
    <property type="entry name" value="Cellulase"/>
    <property type="match status" value="1"/>
</dbReference>
<evidence type="ECO:0000256" key="4">
    <source>
        <dbReference type="SAM" id="MobiDB-lite"/>
    </source>
</evidence>
<evidence type="ECO:0000256" key="2">
    <source>
        <dbReference type="ARBA" id="ARBA00022801"/>
    </source>
</evidence>
<dbReference type="EMBL" id="BACD03000009">
    <property type="protein sequence ID" value="GAO47564.1"/>
    <property type="molecule type" value="Genomic_DNA"/>
</dbReference>
<dbReference type="InterPro" id="IPR052066">
    <property type="entry name" value="Glycosphingolipid_Hydrolases"/>
</dbReference>
<accession>A0A0E9NCK0</accession>
<dbReference type="InterPro" id="IPR041036">
    <property type="entry name" value="GH5_C"/>
</dbReference>
<feature type="domain" description="Glycoside hydrolase family 5 C-terminal" evidence="6">
    <location>
        <begin position="660"/>
        <end position="741"/>
    </location>
</feature>
<protein>
    <recommendedName>
        <fullName evidence="9">Glycoside hydrolase family 5 domain-containing protein</fullName>
    </recommendedName>
</protein>
<keyword evidence="8" id="KW-1185">Reference proteome</keyword>
<evidence type="ECO:0008006" key="9">
    <source>
        <dbReference type="Google" id="ProtNLM"/>
    </source>
</evidence>
<reference evidence="7 8" key="1">
    <citation type="journal article" date="2011" name="J. Gen. Appl. Microbiol.">
        <title>Draft genome sequencing of the enigmatic yeast Saitoella complicata.</title>
        <authorList>
            <person name="Nishida H."/>
            <person name="Hamamoto M."/>
            <person name="Sugiyama J."/>
        </authorList>
    </citation>
    <scope>NUCLEOTIDE SEQUENCE [LARGE SCALE GENOMIC DNA]</scope>
    <source>
        <strain evidence="7 8">NRRL Y-17804</strain>
    </source>
</reference>
<keyword evidence="3" id="KW-0326">Glycosidase</keyword>
<dbReference type="PANTHER" id="PTHR31308:SF5">
    <property type="entry name" value="ERGOSTERYL-BETA-GLUCOSIDASE"/>
    <property type="match status" value="1"/>
</dbReference>
<feature type="region of interest" description="Disordered" evidence="4">
    <location>
        <begin position="601"/>
        <end position="630"/>
    </location>
</feature>
<sequence length="769" mass="87019">MTSSSGARDGSRVYFLETFIHPFTNKAAYIPMLNIDGVNFKDETGRTVLLRGVNLSGDTKQPGRPDLPSHLSDDFYESADTCSFIGRPFPLDEADEHLLRLKSWGYNVVRYVITWEAVEHAGPGKYDEEFIDYTLQILKKCREHNMHVIMDPHQDVWSRFSGGSGAPFWTLLLAGLNARHFHVTEAALIHSESDDKHNFEKMIWSTNYHRLAAATMFTLFFAGRDFAPHANVNGMNIQDYLQTYFTNAMSHFAGRIVEAGLADDPVIGWETLNEPNLALISHENLGIIPKSQELRKGTVPTQFQAMLLGMGIPCTVDVYDFGGFGPKKTGVKTVDPKGLRAWLSPEEVAKADVKYGWKRDERWEMGTCLWAQHGVWDRTTNQLVKPQYFRYTPKGEEITTDSFLETYFREHFKVYAGGIRAEHRSAILFCQPPVMAPPPHFINTPEAVDRLVYTPHYYDGLTLMNRHWNPRFNVDVMGIMRGKYSSPVFAIRVGEKAVSRNCLKDQLNMIRREGLENMGPIPCFMSEIGIPYDMDACYAYKTGDFSSQLGAMDANHYALEGSGMNYTLWQYSPSNVHEWGDNWNREDLSLWSRDDMVDRETPATSISRKRRTESGLESPASTDSEGDSSDIALKKPLRSRFADDNEGYNDGARALRAFVRPAPIATAGTSCTWSFDLRARTFEFAFTADPTITAPTEIFFPELQFSEHARVEISSGRYEVDRERQVLNWWSEGGGEQRIRVVEAVGQAGNLRVKKRGGGGWCCPPCVVM</sequence>
<dbReference type="SUPFAM" id="SSF51445">
    <property type="entry name" value="(Trans)glycosidases"/>
    <property type="match status" value="1"/>
</dbReference>